<gene>
    <name evidence="2" type="ORF">BQ8794_200187</name>
</gene>
<dbReference type="Proteomes" id="UP000188388">
    <property type="component" value="Unassembled WGS sequence"/>
</dbReference>
<accession>A0A1R3V5H4</accession>
<evidence type="ECO:0000313" key="3">
    <source>
        <dbReference type="Proteomes" id="UP000188388"/>
    </source>
</evidence>
<keyword evidence="2" id="KW-0378">Hydrolase</keyword>
<dbReference type="InterPro" id="IPR011105">
    <property type="entry name" value="Cell_wall_hydrolase_SleB"/>
</dbReference>
<evidence type="ECO:0000259" key="1">
    <source>
        <dbReference type="Pfam" id="PF07486"/>
    </source>
</evidence>
<dbReference type="EMBL" id="FTPD01000013">
    <property type="protein sequence ID" value="SIT55184.1"/>
    <property type="molecule type" value="Genomic_DNA"/>
</dbReference>
<evidence type="ECO:0000313" key="2">
    <source>
        <dbReference type="EMBL" id="SIT55184.1"/>
    </source>
</evidence>
<keyword evidence="3" id="KW-1185">Reference proteome</keyword>
<proteinExistence type="predicted"/>
<feature type="domain" description="Cell wall hydrolase SleB" evidence="1">
    <location>
        <begin position="111"/>
        <end position="208"/>
    </location>
</feature>
<dbReference type="Pfam" id="PF07486">
    <property type="entry name" value="Hydrolase_2"/>
    <property type="match status" value="1"/>
</dbReference>
<dbReference type="Gene3D" id="1.10.10.2520">
    <property type="entry name" value="Cell wall hydrolase SleB, domain 1"/>
    <property type="match status" value="1"/>
</dbReference>
<dbReference type="AlphaFoldDB" id="A0A1R3V5H4"/>
<dbReference type="InterPro" id="IPR042047">
    <property type="entry name" value="SleB_dom1"/>
</dbReference>
<dbReference type="GO" id="GO:0016787">
    <property type="term" value="F:hydrolase activity"/>
    <property type="evidence" value="ECO:0007669"/>
    <property type="project" value="UniProtKB-KW"/>
</dbReference>
<reference evidence="3" key="1">
    <citation type="submission" date="2017-01" db="EMBL/GenBank/DDBJ databases">
        <authorList>
            <person name="Brunel B."/>
        </authorList>
    </citation>
    <scope>NUCLEOTIDE SEQUENCE [LARGE SCALE GENOMIC DNA]</scope>
</reference>
<sequence>MINATRRPVVSIRQLRRLNNALAIFLPESVSFLPQPEAGWRQNEGISLIATRWKTPLLLGVITSPLFLAGCSQTTHGLSVADTVRSRPYSHTAKDKECLQRAMFFESNRSSRDGMIAVGTVVMNRLRSGKHGNTICQVVGERGQFAPGVMTRPMNSKAMPDVEEAAEAVLRGERKAKLKNSMFFHTAGLRFPYKNMHYTMVAGGNAFYEKRGRNWKPLPDEPTVAVAQATPRGSRAAPVTLMASAAPAAKAEFAKATYVTAVASQPAKATLDKVMPQKATLVAMQEPDAARFGGTASAQPVTSFPAAPAEPTMSFESTPENTDAIGAMIAGQGRPLETY</sequence>
<dbReference type="STRING" id="1631249.BQ8794_200187"/>
<protein>
    <submittedName>
        <fullName evidence="2">Hydrolase</fullName>
    </submittedName>
</protein>
<organism evidence="2 3">
    <name type="scientific">Mesorhizobium prunaredense</name>
    <dbReference type="NCBI Taxonomy" id="1631249"/>
    <lineage>
        <taxon>Bacteria</taxon>
        <taxon>Pseudomonadati</taxon>
        <taxon>Pseudomonadota</taxon>
        <taxon>Alphaproteobacteria</taxon>
        <taxon>Hyphomicrobiales</taxon>
        <taxon>Phyllobacteriaceae</taxon>
        <taxon>Mesorhizobium</taxon>
    </lineage>
</organism>
<name>A0A1R3V5H4_9HYPH</name>